<dbReference type="PANTHER" id="PTHR30203:SF33">
    <property type="entry name" value="BLR4455 PROTEIN"/>
    <property type="match status" value="1"/>
</dbReference>
<name>A0A975G8D8_9BACT</name>
<gene>
    <name evidence="5" type="ORF">KBB96_20615</name>
</gene>
<sequence length="475" mass="50595">MPIRSLHSIPLRLSVAPVLAALGLTACVDFGKPGTSSVSLPQEWKNAAGFKVAEPSRDLSRWWGRFGDPTLTRLVTTSLANNLDVETSMSRVRQARASRESEASSLLPTLSGSAGSSANTTMRDNAADSRSISYSTGLNASWEVDLFGKRRTSLLASSANINAAVENLHTVQSSLASEVALAYLDLRSSQARLQVVRDSLKSREETYQLTVWRQKAGQIDQLDLRQAETSLEQAKASIPSLEQSIAQAKNRLALLGGQTPGSFDGLLSSKGRDIPSPPSGLAVGIPADTVCQRPDVRSAAYQWVAAVYKTRAAKLERLPNLNLSGSLGINAATVGKVFNPQTATAGLVAGLSGPIFDAGRIRANIEIQTEAEEQALLAYSSSVLQALSDVEDALIACRRSGERIAVLERATVSAREASILAGQRYRAGVVDLVTVLDAQRTELGLEESLISARTDRSSAYVQLYKALGGGWSANS</sequence>
<comment type="similarity">
    <text evidence="1 2">Belongs to the outer membrane factor (OMF) (TC 1.B.17) family.</text>
</comment>
<reference evidence="5" key="1">
    <citation type="submission" date="2021-04" db="EMBL/GenBank/DDBJ databases">
        <title>Luteolibacter sp. 32A isolated from the skin of an Anderson's salamander (Ambystoma andersonii).</title>
        <authorList>
            <person name="Spergser J."/>
            <person name="Busse H.-J."/>
        </authorList>
    </citation>
    <scope>NUCLEOTIDE SEQUENCE</scope>
    <source>
        <strain evidence="5">32A</strain>
    </source>
</reference>
<dbReference type="InterPro" id="IPR010131">
    <property type="entry name" value="MdtP/NodT-like"/>
</dbReference>
<dbReference type="AlphaFoldDB" id="A0A975G8D8"/>
<evidence type="ECO:0000256" key="1">
    <source>
        <dbReference type="ARBA" id="ARBA00007613"/>
    </source>
</evidence>
<evidence type="ECO:0000313" key="6">
    <source>
        <dbReference type="Proteomes" id="UP000676169"/>
    </source>
</evidence>
<organism evidence="5 6">
    <name type="scientific">Luteolibacter ambystomatis</name>
    <dbReference type="NCBI Taxonomy" id="2824561"/>
    <lineage>
        <taxon>Bacteria</taxon>
        <taxon>Pseudomonadati</taxon>
        <taxon>Verrucomicrobiota</taxon>
        <taxon>Verrucomicrobiia</taxon>
        <taxon>Verrucomicrobiales</taxon>
        <taxon>Verrucomicrobiaceae</taxon>
        <taxon>Luteolibacter</taxon>
    </lineage>
</organism>
<keyword evidence="2" id="KW-0449">Lipoprotein</keyword>
<feature type="region of interest" description="Disordered" evidence="4">
    <location>
        <begin position="96"/>
        <end position="124"/>
    </location>
</feature>
<keyword evidence="6" id="KW-1185">Reference proteome</keyword>
<keyword evidence="2" id="KW-0812">Transmembrane</keyword>
<feature type="chain" id="PRO_5038156186" evidence="2">
    <location>
        <begin position="21"/>
        <end position="475"/>
    </location>
</feature>
<evidence type="ECO:0000256" key="3">
    <source>
        <dbReference type="SAM" id="Coils"/>
    </source>
</evidence>
<dbReference type="GO" id="GO:0015562">
    <property type="term" value="F:efflux transmembrane transporter activity"/>
    <property type="evidence" value="ECO:0007669"/>
    <property type="project" value="InterPro"/>
</dbReference>
<feature type="signal peptide" evidence="2">
    <location>
        <begin position="1"/>
        <end position="20"/>
    </location>
</feature>
<keyword evidence="2" id="KW-0564">Palmitate</keyword>
<evidence type="ECO:0000256" key="4">
    <source>
        <dbReference type="SAM" id="MobiDB-lite"/>
    </source>
</evidence>
<dbReference type="RefSeq" id="WP_211631383.1">
    <property type="nucleotide sequence ID" value="NZ_CP073100.1"/>
</dbReference>
<protein>
    <submittedName>
        <fullName evidence="5">Efflux transporter outer membrane subunit</fullName>
    </submittedName>
</protein>
<keyword evidence="3" id="KW-0175">Coiled coil</keyword>
<feature type="compositionally biased region" description="Polar residues" evidence="4">
    <location>
        <begin position="106"/>
        <end position="124"/>
    </location>
</feature>
<dbReference type="EMBL" id="CP073100">
    <property type="protein sequence ID" value="QUE51244.1"/>
    <property type="molecule type" value="Genomic_DNA"/>
</dbReference>
<accession>A0A975G8D8</accession>
<dbReference type="Gene3D" id="1.20.1600.10">
    <property type="entry name" value="Outer membrane efflux proteins (OEP)"/>
    <property type="match status" value="1"/>
</dbReference>
<dbReference type="InterPro" id="IPR003423">
    <property type="entry name" value="OMP_efflux"/>
</dbReference>
<dbReference type="GO" id="GO:0005886">
    <property type="term" value="C:plasma membrane"/>
    <property type="evidence" value="ECO:0007669"/>
    <property type="project" value="UniProtKB-SubCell"/>
</dbReference>
<dbReference type="PANTHER" id="PTHR30203">
    <property type="entry name" value="OUTER MEMBRANE CATION EFFLUX PROTEIN"/>
    <property type="match status" value="1"/>
</dbReference>
<dbReference type="Gene3D" id="2.20.200.10">
    <property type="entry name" value="Outer membrane efflux proteins (OEP)"/>
    <property type="match status" value="1"/>
</dbReference>
<feature type="coiled-coil region" evidence="3">
    <location>
        <begin position="224"/>
        <end position="251"/>
    </location>
</feature>
<dbReference type="Proteomes" id="UP000676169">
    <property type="component" value="Chromosome"/>
</dbReference>
<evidence type="ECO:0000256" key="2">
    <source>
        <dbReference type="RuleBase" id="RU362097"/>
    </source>
</evidence>
<dbReference type="KEGG" id="lamb:KBB96_20615"/>
<evidence type="ECO:0000313" key="5">
    <source>
        <dbReference type="EMBL" id="QUE51244.1"/>
    </source>
</evidence>
<keyword evidence="2" id="KW-0732">Signal</keyword>
<dbReference type="NCBIfam" id="TIGR01845">
    <property type="entry name" value="outer_NodT"/>
    <property type="match status" value="1"/>
</dbReference>
<comment type="subcellular location">
    <subcellularLocation>
        <location evidence="2">Cell membrane</location>
        <topology evidence="2">Lipid-anchor</topology>
    </subcellularLocation>
</comment>
<dbReference type="Pfam" id="PF02321">
    <property type="entry name" value="OEP"/>
    <property type="match status" value="2"/>
</dbReference>
<keyword evidence="2" id="KW-0472">Membrane</keyword>
<proteinExistence type="inferred from homology"/>
<keyword evidence="2" id="KW-1134">Transmembrane beta strand</keyword>
<dbReference type="SUPFAM" id="SSF56954">
    <property type="entry name" value="Outer membrane efflux proteins (OEP)"/>
    <property type="match status" value="1"/>
</dbReference>
<dbReference type="PROSITE" id="PS51257">
    <property type="entry name" value="PROKAR_LIPOPROTEIN"/>
    <property type="match status" value="1"/>
</dbReference>